<dbReference type="InterPro" id="IPR032585">
    <property type="entry name" value="DUF4912"/>
</dbReference>
<organism evidence="2 3">
    <name type="scientific">Exiguobacterium antarcticum</name>
    <dbReference type="NCBI Taxonomy" id="132920"/>
    <lineage>
        <taxon>Bacteria</taxon>
        <taxon>Bacillati</taxon>
        <taxon>Bacillota</taxon>
        <taxon>Bacilli</taxon>
        <taxon>Bacillales</taxon>
        <taxon>Bacillales Family XII. Incertae Sedis</taxon>
        <taxon>Exiguobacterium</taxon>
    </lineage>
</organism>
<feature type="compositionally biased region" description="Low complexity" evidence="1">
    <location>
        <begin position="43"/>
        <end position="54"/>
    </location>
</feature>
<evidence type="ECO:0000313" key="2">
    <source>
        <dbReference type="EMBL" id="MDI3234106.1"/>
    </source>
</evidence>
<dbReference type="RefSeq" id="WP_014969846.1">
    <property type="nucleotide sequence ID" value="NZ_JASBQV010000003.1"/>
</dbReference>
<name>A0ABT6QZJ2_9BACL</name>
<dbReference type="Pfam" id="PF16258">
    <property type="entry name" value="DUF4912"/>
    <property type="match status" value="1"/>
</dbReference>
<reference evidence="2 3" key="1">
    <citation type="submission" date="2023-04" db="EMBL/GenBank/DDBJ databases">
        <title>Antarctic isolates genomes.</title>
        <authorList>
            <person name="Dimov S.G."/>
        </authorList>
    </citation>
    <scope>NUCLEOTIDE SEQUENCE [LARGE SCALE GENOMIC DNA]</scope>
    <source>
        <strain evidence="2 3">AL19</strain>
    </source>
</reference>
<proteinExistence type="predicted"/>
<dbReference type="Proteomes" id="UP001243286">
    <property type="component" value="Unassembled WGS sequence"/>
</dbReference>
<comment type="caution">
    <text evidence="2">The sequence shown here is derived from an EMBL/GenBank/DDBJ whole genome shotgun (WGS) entry which is preliminary data.</text>
</comment>
<feature type="region of interest" description="Disordered" evidence="1">
    <location>
        <begin position="43"/>
        <end position="62"/>
    </location>
</feature>
<accession>A0ABT6QZJ2</accession>
<dbReference type="EMBL" id="JASBQV010000003">
    <property type="protein sequence ID" value="MDI3234106.1"/>
    <property type="molecule type" value="Genomic_DNA"/>
</dbReference>
<evidence type="ECO:0000313" key="3">
    <source>
        <dbReference type="Proteomes" id="UP001243286"/>
    </source>
</evidence>
<evidence type="ECO:0000256" key="1">
    <source>
        <dbReference type="SAM" id="MobiDB-lite"/>
    </source>
</evidence>
<gene>
    <name evidence="2" type="ORF">QK289_03725</name>
</gene>
<keyword evidence="3" id="KW-1185">Reference proteome</keyword>
<protein>
    <submittedName>
        <fullName evidence="2">DUF4912 domain-containing protein</fullName>
    </submittedName>
</protein>
<sequence>MLEKIIKLKEQGLTIKQIAEQVESTEGKVKYAWSKYRKSLTENKTAPTETATATKPKKKKAGVTVSAPKQNEIVPALTAIPSLERDAFGMATHYEDDIMHAIVQSPTAVYVYWELSKLSRKMLETHYHASFDSFRKEMRVIDVTLRDYEKGEANRTYQFELPEMTNTWFVRPLMPNTTYIIEWGIQTIDGDFLPVLRSKPVETPRDEPVTEGRFAEVVARWQSGEVEQPEWVEVLRPYSYFDRVR</sequence>